<dbReference type="GO" id="GO:0046279">
    <property type="term" value="P:3,4-dihydroxybenzoate biosynthetic process"/>
    <property type="evidence" value="ECO:0007669"/>
    <property type="project" value="TreeGrafter"/>
</dbReference>
<comment type="subunit">
    <text evidence="5">Homodimer.</text>
</comment>
<dbReference type="Proteomes" id="UP000431304">
    <property type="component" value="Unassembled WGS sequence"/>
</dbReference>
<keyword evidence="2 5" id="KW-0057">Aromatic amino acid biosynthesis</keyword>
<comment type="caution">
    <text evidence="5">Lacks conserved residue(s) required for the propagation of feature annotation.</text>
</comment>
<evidence type="ECO:0000256" key="1">
    <source>
        <dbReference type="ARBA" id="ARBA00001864"/>
    </source>
</evidence>
<name>A0A844E0U4_EUBRA</name>
<evidence type="ECO:0000256" key="2">
    <source>
        <dbReference type="ARBA" id="ARBA00023141"/>
    </source>
</evidence>
<dbReference type="HAMAP" id="MF_00214">
    <property type="entry name" value="AroD"/>
    <property type="match status" value="1"/>
</dbReference>
<dbReference type="Pfam" id="PF01487">
    <property type="entry name" value="DHquinase_I"/>
    <property type="match status" value="1"/>
</dbReference>
<dbReference type="GO" id="GO:0009423">
    <property type="term" value="P:chorismate biosynthetic process"/>
    <property type="evidence" value="ECO:0007669"/>
    <property type="project" value="UniProtKB-UniRule"/>
</dbReference>
<feature type="binding site" evidence="5">
    <location>
        <begin position="53"/>
        <end position="55"/>
    </location>
    <ligand>
        <name>3-dehydroquinate</name>
        <dbReference type="ChEBI" id="CHEBI:32364"/>
    </ligand>
</feature>
<gene>
    <name evidence="5 6" type="primary">aroD</name>
    <name evidence="6" type="ORF">GKE72_08835</name>
</gene>
<keyword evidence="5" id="KW-0028">Amino-acid biosynthesis</keyword>
<comment type="function">
    <text evidence="5">Involved in the third step of the chorismate pathway, which leads to the biosynthesis of aromatic amino acids. Catalyzes the cis-dehydration of 3-dehydroquinate (DHQ) and introduces the first double bond of the aromatic ring to yield 3-dehydroshikimate.</text>
</comment>
<sequence>MERRNIMQNAFEIKGIRIGDGQPVICVPVVALKKEEVITNIRFLAEQKVQMIEWRVDCFEEVDDFHAVSEVLQVIRPVLEHTIFLFTFRTKQQGGSRKMEEWKILKLNELAAKSGCADLIDLEFFEATKPEKEIRRFQRMGVRVIASHHDFDETPDDRILRMLMEQMQQGGADVAKLAVMPKNADDVVRLLKLTNDIRQKYPTLPVVTMSMGALGVVSRMAGEIFGSCITFGAVGEISAPGQIPAGQLEHILQIIHKGLE</sequence>
<feature type="binding site" evidence="5">
    <location>
        <position position="219"/>
    </location>
    <ligand>
        <name>3-dehydroquinate</name>
        <dbReference type="ChEBI" id="CHEBI:32364"/>
    </ligand>
</feature>
<dbReference type="Gene3D" id="3.20.20.70">
    <property type="entry name" value="Aldolase class I"/>
    <property type="match status" value="1"/>
</dbReference>
<comment type="pathway">
    <text evidence="5">Metabolic intermediate biosynthesis; chorismate biosynthesis; chorismate from D-erythrose 4-phosphate and phosphoenolpyruvate: step 3/7.</text>
</comment>
<keyword evidence="4 5" id="KW-0704">Schiff base</keyword>
<dbReference type="InterPro" id="IPR001381">
    <property type="entry name" value="DHquinase_I"/>
</dbReference>
<feature type="binding site" evidence="5">
    <location>
        <position position="89"/>
    </location>
    <ligand>
        <name>3-dehydroquinate</name>
        <dbReference type="ChEBI" id="CHEBI:32364"/>
    </ligand>
</feature>
<feature type="active site" description="Schiff-base intermediate with substrate" evidence="5">
    <location>
        <position position="176"/>
    </location>
</feature>
<dbReference type="EC" id="4.2.1.10" evidence="5"/>
<dbReference type="CDD" id="cd00502">
    <property type="entry name" value="DHQase_I"/>
    <property type="match status" value="1"/>
</dbReference>
<dbReference type="PANTHER" id="PTHR43699">
    <property type="entry name" value="3-DEHYDROQUINATE DEHYDRATASE"/>
    <property type="match status" value="1"/>
</dbReference>
<evidence type="ECO:0000256" key="4">
    <source>
        <dbReference type="ARBA" id="ARBA00023270"/>
    </source>
</evidence>
<reference evidence="6 7" key="1">
    <citation type="journal article" date="2019" name="Nat. Med.">
        <title>A library of human gut bacterial isolates paired with longitudinal multiomics data enables mechanistic microbiome research.</title>
        <authorList>
            <person name="Poyet M."/>
            <person name="Groussin M."/>
            <person name="Gibbons S.M."/>
            <person name="Avila-Pacheco J."/>
            <person name="Jiang X."/>
            <person name="Kearney S.M."/>
            <person name="Perrotta A.R."/>
            <person name="Berdy B."/>
            <person name="Zhao S."/>
            <person name="Lieberman T.D."/>
            <person name="Swanson P.K."/>
            <person name="Smith M."/>
            <person name="Roesemann S."/>
            <person name="Alexander J.E."/>
            <person name="Rich S.A."/>
            <person name="Livny J."/>
            <person name="Vlamakis H."/>
            <person name="Clish C."/>
            <person name="Bullock K."/>
            <person name="Deik A."/>
            <person name="Scott J."/>
            <person name="Pierce K.A."/>
            <person name="Xavier R.J."/>
            <person name="Alm E.J."/>
        </authorList>
    </citation>
    <scope>NUCLEOTIDE SEQUENCE [LARGE SCALE GENOMIC DNA]</scope>
    <source>
        <strain evidence="6 7">BIOML-A3</strain>
    </source>
</reference>
<dbReference type="NCBIfam" id="TIGR01093">
    <property type="entry name" value="aroD"/>
    <property type="match status" value="1"/>
</dbReference>
<dbReference type="GO" id="GO:0008652">
    <property type="term" value="P:amino acid biosynthetic process"/>
    <property type="evidence" value="ECO:0007669"/>
    <property type="project" value="UniProtKB-KW"/>
</dbReference>
<dbReference type="InterPro" id="IPR050146">
    <property type="entry name" value="Type-I_3-dehydroquinase"/>
</dbReference>
<comment type="caution">
    <text evidence="6">The sequence shown here is derived from an EMBL/GenBank/DDBJ whole genome shotgun (WGS) entry which is preliminary data.</text>
</comment>
<dbReference type="SUPFAM" id="SSF51569">
    <property type="entry name" value="Aldolase"/>
    <property type="match status" value="1"/>
</dbReference>
<proteinExistence type="inferred from homology"/>
<dbReference type="OrthoDB" id="9813659at2"/>
<feature type="binding site" evidence="5">
    <location>
        <position position="238"/>
    </location>
    <ligand>
        <name>3-dehydroquinate</name>
        <dbReference type="ChEBI" id="CHEBI:32364"/>
    </ligand>
</feature>
<dbReference type="GO" id="GO:0009073">
    <property type="term" value="P:aromatic amino acid family biosynthetic process"/>
    <property type="evidence" value="ECO:0007669"/>
    <property type="project" value="UniProtKB-KW"/>
</dbReference>
<comment type="similarity">
    <text evidence="5">Belongs to the type-I 3-dehydroquinase family.</text>
</comment>
<dbReference type="EMBL" id="WKRA01000012">
    <property type="protein sequence ID" value="MSD16179.1"/>
    <property type="molecule type" value="Genomic_DNA"/>
</dbReference>
<feature type="binding site" evidence="5">
    <location>
        <position position="242"/>
    </location>
    <ligand>
        <name>3-dehydroquinate</name>
        <dbReference type="ChEBI" id="CHEBI:32364"/>
    </ligand>
</feature>
<dbReference type="InterPro" id="IPR013785">
    <property type="entry name" value="Aldolase_TIM"/>
</dbReference>
<dbReference type="AlphaFoldDB" id="A0A844E0U4"/>
<evidence type="ECO:0000256" key="3">
    <source>
        <dbReference type="ARBA" id="ARBA00023239"/>
    </source>
</evidence>
<comment type="catalytic activity">
    <reaction evidence="1 5">
        <text>3-dehydroquinate = 3-dehydroshikimate + H2O</text>
        <dbReference type="Rhea" id="RHEA:21096"/>
        <dbReference type="ChEBI" id="CHEBI:15377"/>
        <dbReference type="ChEBI" id="CHEBI:16630"/>
        <dbReference type="ChEBI" id="CHEBI:32364"/>
        <dbReference type="EC" id="4.2.1.10"/>
    </reaction>
</comment>
<organism evidence="6 7">
    <name type="scientific">Eubacterium ramulus</name>
    <dbReference type="NCBI Taxonomy" id="39490"/>
    <lineage>
        <taxon>Bacteria</taxon>
        <taxon>Bacillati</taxon>
        <taxon>Bacillota</taxon>
        <taxon>Clostridia</taxon>
        <taxon>Eubacteriales</taxon>
        <taxon>Eubacteriaceae</taxon>
        <taxon>Eubacterium</taxon>
    </lineage>
</organism>
<keyword evidence="3 5" id="KW-0456">Lyase</keyword>
<protein>
    <recommendedName>
        <fullName evidence="5">3-dehydroquinate dehydratase</fullName>
        <shortName evidence="5">3-dehydroquinase</shortName>
        <ecNumber evidence="5">4.2.1.10</ecNumber>
    </recommendedName>
    <alternativeName>
        <fullName evidence="5">Type I DHQase</fullName>
    </alternativeName>
    <alternativeName>
        <fullName evidence="5">Type I dehydroquinase</fullName>
        <shortName evidence="5">DHQ1</shortName>
    </alternativeName>
</protein>
<evidence type="ECO:0000313" key="6">
    <source>
        <dbReference type="EMBL" id="MSD16179.1"/>
    </source>
</evidence>
<dbReference type="FunFam" id="3.20.20.70:FF:000047">
    <property type="entry name" value="3-dehydroquinate dehydratase"/>
    <property type="match status" value="1"/>
</dbReference>
<accession>A0A844E0U4</accession>
<feature type="active site" description="Proton donor/acceptor" evidence="5">
    <location>
        <position position="149"/>
    </location>
</feature>
<dbReference type="UniPathway" id="UPA00053">
    <property type="reaction ID" value="UER00086"/>
</dbReference>
<evidence type="ECO:0000256" key="5">
    <source>
        <dbReference type="HAMAP-Rule" id="MF_00214"/>
    </source>
</evidence>
<evidence type="ECO:0000313" key="7">
    <source>
        <dbReference type="Proteomes" id="UP000431304"/>
    </source>
</evidence>
<dbReference type="GO" id="GO:0003855">
    <property type="term" value="F:3-dehydroquinate dehydratase activity"/>
    <property type="evidence" value="ECO:0007669"/>
    <property type="project" value="UniProtKB-UniRule"/>
</dbReference>
<dbReference type="PANTHER" id="PTHR43699:SF1">
    <property type="entry name" value="3-DEHYDROQUINATE DEHYDRATASE"/>
    <property type="match status" value="1"/>
</dbReference>